<gene>
    <name evidence="1" type="ORF">A7P90_09015</name>
</gene>
<evidence type="ECO:0000313" key="1">
    <source>
        <dbReference type="EMBL" id="OAM17834.1"/>
    </source>
</evidence>
<organism evidence="1 2">
    <name type="scientific">Eikenella corrodens</name>
    <dbReference type="NCBI Taxonomy" id="539"/>
    <lineage>
        <taxon>Bacteria</taxon>
        <taxon>Pseudomonadati</taxon>
        <taxon>Pseudomonadota</taxon>
        <taxon>Betaproteobacteria</taxon>
        <taxon>Neisseriales</taxon>
        <taxon>Neisseriaceae</taxon>
        <taxon>Eikenella</taxon>
    </lineage>
</organism>
<dbReference type="RefSeq" id="WP_064088001.1">
    <property type="nucleotide sequence ID" value="NZ_LXSG01000035.1"/>
</dbReference>
<accession>A0A1A9RHA8</accession>
<dbReference type="AlphaFoldDB" id="A0A1A9RHA8"/>
<sequence>MDLTKAVSGLKQLSSLVQGFNQLKTEAEVAQKTLELNRVLTAVQQDLFAAHAAYTAAISRINELEKELVRMENWTAEQQRYQLHQPYPGSFVYRVKPEMQRGEPNHDICAQCYQQSIKSILQFTGIEKGWHKYSCHRCGAFVYGENNLPEPNAIYLPEPDLNIDGCY</sequence>
<proteinExistence type="predicted"/>
<dbReference type="EMBL" id="LXSG01000035">
    <property type="protein sequence ID" value="OAM17834.1"/>
    <property type="molecule type" value="Genomic_DNA"/>
</dbReference>
<name>A0A1A9RHA8_EIKCO</name>
<comment type="caution">
    <text evidence="1">The sequence shown here is derived from an EMBL/GenBank/DDBJ whole genome shotgun (WGS) entry which is preliminary data.</text>
</comment>
<protein>
    <submittedName>
        <fullName evidence="1">Uncharacterized protein</fullName>
    </submittedName>
</protein>
<reference evidence="2" key="1">
    <citation type="submission" date="2016-05" db="EMBL/GenBank/DDBJ databases">
        <title>Draft genome of Corynebacterium afermentans subsp. afermentans LCDC 88199T.</title>
        <authorList>
            <person name="Bernier A.-M."/>
            <person name="Bernard K."/>
        </authorList>
    </citation>
    <scope>NUCLEOTIDE SEQUENCE [LARGE SCALE GENOMIC DNA]</scope>
    <source>
        <strain evidence="2">NML04-0072</strain>
    </source>
</reference>
<evidence type="ECO:0000313" key="2">
    <source>
        <dbReference type="Proteomes" id="UP000077589"/>
    </source>
</evidence>
<dbReference type="Proteomes" id="UP000077589">
    <property type="component" value="Unassembled WGS sequence"/>
</dbReference>